<feature type="region of interest" description="Disordered" evidence="2">
    <location>
        <begin position="1"/>
        <end position="23"/>
    </location>
</feature>
<feature type="coiled-coil region" evidence="1">
    <location>
        <begin position="32"/>
        <end position="63"/>
    </location>
</feature>
<reference evidence="3 4" key="1">
    <citation type="submission" date="2015-12" db="EMBL/GenBank/DDBJ databases">
        <title>Diversity of Burkholderia near neighbor genomes.</title>
        <authorList>
            <person name="Sahl J."/>
            <person name="Wagner D."/>
            <person name="Keim P."/>
        </authorList>
    </citation>
    <scope>NUCLEOTIDE SEQUENCE [LARGE SCALE GENOMIC DNA]</scope>
    <source>
        <strain evidence="3 4">BDU8</strain>
    </source>
</reference>
<protein>
    <submittedName>
        <fullName evidence="3">Uncharacterized protein</fullName>
    </submittedName>
</protein>
<keyword evidence="1" id="KW-0175">Coiled coil</keyword>
<name>A0A1B4G827_9BURK</name>
<evidence type="ECO:0000313" key="3">
    <source>
        <dbReference type="EMBL" id="AOJ12074.1"/>
    </source>
</evidence>
<evidence type="ECO:0000256" key="2">
    <source>
        <dbReference type="SAM" id="MobiDB-lite"/>
    </source>
</evidence>
<feature type="compositionally biased region" description="Polar residues" evidence="2">
    <location>
        <begin position="1"/>
        <end position="13"/>
    </location>
</feature>
<dbReference type="AlphaFoldDB" id="A0A1B4G827"/>
<accession>A0A1B4G827</accession>
<sequence length="643" mass="72311">MSKWLTETINNVKNPDGDAKNPKEKIATPAIRAKVLTALQDINERIKQLNKSLSEKYHIIEKRKLVKFYMKGGNAFYCVSDPSGSAATQFGGGTSDWDTQIIVDPWAPVPLQAIIYGELEELVTDAMIKAGVEIASVVGDFDKVTATRWTGQSSALDRINKNYKLEYDKPQSLRKVFDQQRLGLWTNDQRRIAAPEGTDPNGIPGILLNDAIRPFVLYRLGYTWHAAGVSSNEEQIRKPLLMELIDVTLPRRDTIEAVAVWEELDEVQGQERIKIENQTVTVEHSDGDSAAAKSPTSSTTVELPLPDIMYHLREIATMLCEIADRSSHHADKLERRFQRFGQIWQLSDKEQQKKIIHTLSTMAGVSYDEMAKVNDVDALPLKHNDNVTNDIENNIKNYDLKKHILDDKDSAYRLARNLMDRIADGIARQNNYFFINKDGNSEVSTKLEIRFQEARHELKRWIDQAKAQLSDSVAAGVLDGAFSDDLVLILLLQQEKYLAPQAIGFSDVFQASVIRVATELHVYLLGDSLLKLFDRLSALIEDPSRKFSVLSREYNVPRATGNTNELTMVVFRGGKAIAYVSVSNAPASEAPFRQDVRFPDMNLASLPEIAAQRKVAAALIKDYLVRKAISRQYEALKTLLPVI</sequence>
<dbReference type="Proteomes" id="UP000067711">
    <property type="component" value="Chromosome 1"/>
</dbReference>
<gene>
    <name evidence="3" type="ORF">WS71_31350</name>
</gene>
<organism evidence="3 4">
    <name type="scientific">Burkholderia mayonis</name>
    <dbReference type="NCBI Taxonomy" id="1385591"/>
    <lineage>
        <taxon>Bacteria</taxon>
        <taxon>Pseudomonadati</taxon>
        <taxon>Pseudomonadota</taxon>
        <taxon>Betaproteobacteria</taxon>
        <taxon>Burkholderiales</taxon>
        <taxon>Burkholderiaceae</taxon>
        <taxon>Burkholderia</taxon>
        <taxon>pseudomallei group</taxon>
    </lineage>
</organism>
<evidence type="ECO:0000256" key="1">
    <source>
        <dbReference type="SAM" id="Coils"/>
    </source>
</evidence>
<evidence type="ECO:0000313" key="4">
    <source>
        <dbReference type="Proteomes" id="UP000067711"/>
    </source>
</evidence>
<dbReference type="EMBL" id="CP013389">
    <property type="protein sequence ID" value="AOJ12074.1"/>
    <property type="molecule type" value="Genomic_DNA"/>
</dbReference>
<proteinExistence type="predicted"/>